<evidence type="ECO:0000256" key="1">
    <source>
        <dbReference type="ARBA" id="ARBA00022723"/>
    </source>
</evidence>
<dbReference type="Proteomes" id="UP000199438">
    <property type="component" value="Unassembled WGS sequence"/>
</dbReference>
<dbReference type="SUPFAM" id="SSF57783">
    <property type="entry name" value="Zinc beta-ribbon"/>
    <property type="match status" value="1"/>
</dbReference>
<evidence type="ECO:0000313" key="5">
    <source>
        <dbReference type="EMBL" id="SFC38731.1"/>
    </source>
</evidence>
<dbReference type="Pfam" id="PF13155">
    <property type="entry name" value="Toprim_2"/>
    <property type="match status" value="1"/>
</dbReference>
<evidence type="ECO:0000256" key="2">
    <source>
        <dbReference type="ARBA" id="ARBA00022771"/>
    </source>
</evidence>
<keyword evidence="3" id="KW-0862">Zinc</keyword>
<dbReference type="EMBL" id="FOKV01000004">
    <property type="protein sequence ID" value="SFC38731.1"/>
    <property type="molecule type" value="Genomic_DNA"/>
</dbReference>
<keyword evidence="1" id="KW-0479">Metal-binding</keyword>
<keyword evidence="6" id="KW-1185">Reference proteome</keyword>
<dbReference type="GO" id="GO:0008270">
    <property type="term" value="F:zinc ion binding"/>
    <property type="evidence" value="ECO:0007669"/>
    <property type="project" value="UniProtKB-KW"/>
</dbReference>
<dbReference type="GO" id="GO:0005737">
    <property type="term" value="C:cytoplasm"/>
    <property type="evidence" value="ECO:0007669"/>
    <property type="project" value="TreeGrafter"/>
</dbReference>
<sequence>MKKNNELWSSARNTDIIQLLKSLGHYPTKTKEKEAWFLSPLRSETQASFIVSKTKNLWYDFGLSKGGNSIDLIMNLKSCNFQEALNFLKNPQFSFSFNPPAQISHEPKIKLLKTSHFISNALQDYIMQRGIPIRLASRFLEEVTYKVRSGIYFSLGLKNHKNGWELRNAYFKTVIPPKSYTHICWNHTSLCITEGMFDFLSLGVLEKESFEKMDHVILNSLACVPQLMGLLPSYSKIYLYLDNDPAGDRMTSYLLEHFAQAIDLRYRFYPHKDLNEKLCHVRRENTL</sequence>
<dbReference type="GO" id="GO:0003899">
    <property type="term" value="F:DNA-directed RNA polymerase activity"/>
    <property type="evidence" value="ECO:0007669"/>
    <property type="project" value="InterPro"/>
</dbReference>
<reference evidence="6" key="1">
    <citation type="submission" date="2016-10" db="EMBL/GenBank/DDBJ databases">
        <authorList>
            <person name="Varghese N."/>
            <person name="Submissions S."/>
        </authorList>
    </citation>
    <scope>NUCLEOTIDE SEQUENCE [LARGE SCALE GENOMIC DNA]</scope>
    <source>
        <strain evidence="6">DSM 24499</strain>
    </source>
</reference>
<dbReference type="InterPro" id="IPR050219">
    <property type="entry name" value="DnaG_primase"/>
</dbReference>
<dbReference type="Pfam" id="PF01807">
    <property type="entry name" value="Zn_ribbon_DnaG"/>
    <property type="match status" value="1"/>
</dbReference>
<dbReference type="Gene3D" id="3.90.580.10">
    <property type="entry name" value="Zinc finger, CHC2-type domain"/>
    <property type="match status" value="1"/>
</dbReference>
<dbReference type="AlphaFoldDB" id="A0A1I1IS10"/>
<dbReference type="SUPFAM" id="SSF56731">
    <property type="entry name" value="DNA primase core"/>
    <property type="match status" value="1"/>
</dbReference>
<accession>A0A1I1IS10</accession>
<evidence type="ECO:0000313" key="6">
    <source>
        <dbReference type="Proteomes" id="UP000199438"/>
    </source>
</evidence>
<dbReference type="RefSeq" id="WP_092542422.1">
    <property type="nucleotide sequence ID" value="NZ_FOKV01000004.1"/>
</dbReference>
<feature type="domain" description="Zinc finger CHC2-type" evidence="4">
    <location>
        <begin position="43"/>
        <end position="89"/>
    </location>
</feature>
<evidence type="ECO:0000256" key="3">
    <source>
        <dbReference type="ARBA" id="ARBA00022833"/>
    </source>
</evidence>
<dbReference type="GO" id="GO:0003677">
    <property type="term" value="F:DNA binding"/>
    <property type="evidence" value="ECO:0007669"/>
    <property type="project" value="InterPro"/>
</dbReference>
<keyword evidence="2" id="KW-0863">Zinc-finger</keyword>
<name>A0A1I1IS10_9FLAO</name>
<dbReference type="PANTHER" id="PTHR30313:SF2">
    <property type="entry name" value="DNA PRIMASE"/>
    <property type="match status" value="1"/>
</dbReference>
<evidence type="ECO:0000259" key="4">
    <source>
        <dbReference type="SMART" id="SM00400"/>
    </source>
</evidence>
<dbReference type="CDD" id="cd00188">
    <property type="entry name" value="TOPRIM"/>
    <property type="match status" value="1"/>
</dbReference>
<dbReference type="SMART" id="SM00400">
    <property type="entry name" value="ZnF_CHCC"/>
    <property type="match status" value="1"/>
</dbReference>
<dbReference type="InterPro" id="IPR036977">
    <property type="entry name" value="DNA_primase_Znf_CHC2"/>
</dbReference>
<dbReference type="InterPro" id="IPR002694">
    <property type="entry name" value="Znf_CHC2"/>
</dbReference>
<dbReference type="OrthoDB" id="8536512at2"/>
<dbReference type="Gene3D" id="3.40.1360.10">
    <property type="match status" value="1"/>
</dbReference>
<organism evidence="5 6">
    <name type="scientific">Zunongwangia mangrovi</name>
    <dbReference type="NCBI Taxonomy" id="1334022"/>
    <lineage>
        <taxon>Bacteria</taxon>
        <taxon>Pseudomonadati</taxon>
        <taxon>Bacteroidota</taxon>
        <taxon>Flavobacteriia</taxon>
        <taxon>Flavobacteriales</taxon>
        <taxon>Flavobacteriaceae</taxon>
        <taxon>Zunongwangia</taxon>
    </lineage>
</organism>
<dbReference type="GO" id="GO:0006269">
    <property type="term" value="P:DNA replication, synthesis of primer"/>
    <property type="evidence" value="ECO:0007669"/>
    <property type="project" value="TreeGrafter"/>
</dbReference>
<gene>
    <name evidence="5" type="ORF">SAMN04487907_10434</name>
</gene>
<protein>
    <submittedName>
        <fullName evidence="5">CHC2 zinc finger</fullName>
    </submittedName>
</protein>
<dbReference type="PANTHER" id="PTHR30313">
    <property type="entry name" value="DNA PRIMASE"/>
    <property type="match status" value="1"/>
</dbReference>
<dbReference type="STRING" id="1334022.SAMN04487907_10434"/>
<proteinExistence type="predicted"/>